<keyword evidence="2" id="KW-1185">Reference proteome</keyword>
<evidence type="ECO:0000313" key="2">
    <source>
        <dbReference type="Proteomes" id="UP001497516"/>
    </source>
</evidence>
<name>A0AAV2EX03_9ROSI</name>
<dbReference type="EMBL" id="OZ034818">
    <property type="protein sequence ID" value="CAL1390277.1"/>
    <property type="molecule type" value="Genomic_DNA"/>
</dbReference>
<organism evidence="1 2">
    <name type="scientific">Linum trigynum</name>
    <dbReference type="NCBI Taxonomy" id="586398"/>
    <lineage>
        <taxon>Eukaryota</taxon>
        <taxon>Viridiplantae</taxon>
        <taxon>Streptophyta</taxon>
        <taxon>Embryophyta</taxon>
        <taxon>Tracheophyta</taxon>
        <taxon>Spermatophyta</taxon>
        <taxon>Magnoliopsida</taxon>
        <taxon>eudicotyledons</taxon>
        <taxon>Gunneridae</taxon>
        <taxon>Pentapetalae</taxon>
        <taxon>rosids</taxon>
        <taxon>fabids</taxon>
        <taxon>Malpighiales</taxon>
        <taxon>Linaceae</taxon>
        <taxon>Linum</taxon>
    </lineage>
</organism>
<protein>
    <submittedName>
        <fullName evidence="1">Uncharacterized protein</fullName>
    </submittedName>
</protein>
<dbReference type="Proteomes" id="UP001497516">
    <property type="component" value="Chromosome 5"/>
</dbReference>
<reference evidence="1 2" key="1">
    <citation type="submission" date="2024-04" db="EMBL/GenBank/DDBJ databases">
        <authorList>
            <person name="Fracassetti M."/>
        </authorList>
    </citation>
    <scope>NUCLEOTIDE SEQUENCE [LARGE SCALE GENOMIC DNA]</scope>
</reference>
<evidence type="ECO:0000313" key="1">
    <source>
        <dbReference type="EMBL" id="CAL1390277.1"/>
    </source>
</evidence>
<dbReference type="AlphaFoldDB" id="A0AAV2EX03"/>
<gene>
    <name evidence="1" type="ORF">LTRI10_LOCUS31073</name>
</gene>
<accession>A0AAV2EX03</accession>
<proteinExistence type="predicted"/>
<sequence length="99" mass="11313">MPQVVMMKLEDCLILVKFGSRSSCHLGRLIQCKWRIVDRREELELEARDQGKNRLKPVWVEPLWKASNESLKVAMEGGLMTCAGRQNLGSEATTTCFLF</sequence>